<organism evidence="2 3">
    <name type="scientific">Candidatus Entotheonella gemina</name>
    <dbReference type="NCBI Taxonomy" id="1429439"/>
    <lineage>
        <taxon>Bacteria</taxon>
        <taxon>Pseudomonadati</taxon>
        <taxon>Nitrospinota/Tectimicrobiota group</taxon>
        <taxon>Candidatus Tectimicrobiota</taxon>
        <taxon>Candidatus Entotheonellia</taxon>
        <taxon>Candidatus Entotheonellales</taxon>
        <taxon>Candidatus Entotheonellaceae</taxon>
        <taxon>Candidatus Entotheonella</taxon>
    </lineage>
</organism>
<dbReference type="PROSITE" id="PS51257">
    <property type="entry name" value="PROKAR_LIPOPROTEIN"/>
    <property type="match status" value="1"/>
</dbReference>
<accession>W4LSG5</accession>
<gene>
    <name evidence="2" type="ORF">ETSY2_38450</name>
</gene>
<feature type="signal peptide" evidence="1">
    <location>
        <begin position="1"/>
        <end position="20"/>
    </location>
</feature>
<reference evidence="2 3" key="1">
    <citation type="journal article" date="2014" name="Nature">
        <title>An environmental bacterial taxon with a large and distinct metabolic repertoire.</title>
        <authorList>
            <person name="Wilson M.C."/>
            <person name="Mori T."/>
            <person name="Ruckert C."/>
            <person name="Uria A.R."/>
            <person name="Helf M.J."/>
            <person name="Takada K."/>
            <person name="Gernert C."/>
            <person name="Steffens U.A."/>
            <person name="Heycke N."/>
            <person name="Schmitt S."/>
            <person name="Rinke C."/>
            <person name="Helfrich E.J."/>
            <person name="Brachmann A.O."/>
            <person name="Gurgui C."/>
            <person name="Wakimoto T."/>
            <person name="Kracht M."/>
            <person name="Crusemann M."/>
            <person name="Hentschel U."/>
            <person name="Abe I."/>
            <person name="Matsunaga S."/>
            <person name="Kalinowski J."/>
            <person name="Takeyama H."/>
            <person name="Piel J."/>
        </authorList>
    </citation>
    <scope>NUCLEOTIDE SEQUENCE [LARGE SCALE GENOMIC DNA]</scope>
    <source>
        <strain evidence="3">TSY2</strain>
    </source>
</reference>
<dbReference type="HOGENOM" id="CLU_1127478_0_0_7"/>
<protein>
    <recommendedName>
        <fullName evidence="4">Carboxypeptidase regulatory-like domain-containing protein</fullName>
    </recommendedName>
</protein>
<proteinExistence type="predicted"/>
<evidence type="ECO:0000313" key="2">
    <source>
        <dbReference type="EMBL" id="ETX00790.1"/>
    </source>
</evidence>
<dbReference type="Proteomes" id="UP000019140">
    <property type="component" value="Unassembled WGS sequence"/>
</dbReference>
<evidence type="ECO:0008006" key="4">
    <source>
        <dbReference type="Google" id="ProtNLM"/>
    </source>
</evidence>
<dbReference type="EMBL" id="AZHX01001691">
    <property type="protein sequence ID" value="ETX00790.1"/>
    <property type="molecule type" value="Genomic_DNA"/>
</dbReference>
<name>W4LSG5_9BACT</name>
<sequence>MKRMLTALSIVLLSAMFILGCDGGEDISDASANVTSTPEETVVLNGIVVTDDPLGSMVQAINTRGETSDEAPVDAKGHFSLDIDNDGPYMLRLIHRDREDELFSFATSAGHVNLTPLTHLAMYIAIGDHMALQDLFHEWDGSQLSPEEVQMAAATVNANLAPLLNRQGLDHRTYDFFRTDFKSDGTGMDAVLDTVRIHIDPAETLSRSIQILDASGSPLLTFDLANPAANTPASSAIVQQKEGESQ</sequence>
<dbReference type="AlphaFoldDB" id="W4LSG5"/>
<comment type="caution">
    <text evidence="2">The sequence shown here is derived from an EMBL/GenBank/DDBJ whole genome shotgun (WGS) entry which is preliminary data.</text>
</comment>
<keyword evidence="3" id="KW-1185">Reference proteome</keyword>
<keyword evidence="1" id="KW-0732">Signal</keyword>
<evidence type="ECO:0000256" key="1">
    <source>
        <dbReference type="SAM" id="SignalP"/>
    </source>
</evidence>
<feature type="chain" id="PRO_5004844646" description="Carboxypeptidase regulatory-like domain-containing protein" evidence="1">
    <location>
        <begin position="21"/>
        <end position="246"/>
    </location>
</feature>
<evidence type="ECO:0000313" key="3">
    <source>
        <dbReference type="Proteomes" id="UP000019140"/>
    </source>
</evidence>